<reference evidence="1 2" key="3">
    <citation type="journal article" date="2008" name="BMC Genomics">
        <title>The genome of the versatile nitrogen fixer Azorhizobium caulinodans ORS571.</title>
        <authorList>
            <person name="Lee KB."/>
            <person name="Backer P.D."/>
            <person name="Aono T."/>
            <person name="Liu CT."/>
            <person name="Suzuki S."/>
            <person name="Suzuki T."/>
            <person name="Kaneko T."/>
            <person name="Yamada M."/>
            <person name="Tabata S."/>
            <person name="Kupfer D.M."/>
            <person name="Najar F.Z."/>
            <person name="Wiley G.B."/>
            <person name="Roe B."/>
            <person name="Binnewies T.T."/>
            <person name="Ussery D.W."/>
            <person name="D'Haeze W."/>
            <person name="Herder J.D."/>
            <person name="Gevers D."/>
            <person name="Vereecke D."/>
            <person name="Holsters M."/>
            <person name="Oyaizu H."/>
        </authorList>
    </citation>
    <scope>NUCLEOTIDE SEQUENCE [LARGE SCALE GENOMIC DNA]</scope>
    <source>
        <strain evidence="2">ATCC 43989 / DSM 5975 / JCM 20966 / LMG 6465 / NBRC 14845 / NCIMB 13405 / ORS 571</strain>
    </source>
</reference>
<evidence type="ECO:0000313" key="1">
    <source>
        <dbReference type="EMBL" id="BAF89427.1"/>
    </source>
</evidence>
<accession>A8IIN6</accession>
<reference evidence="2" key="2">
    <citation type="submission" date="2007-04" db="EMBL/GenBank/DDBJ databases">
        <title>Complete genome sequence of the nitrogen-fixing bacterium Azorhizobium caulinodans ORS571.</title>
        <authorList>
            <person name="Lee K.B."/>
            <person name="Backer P.D."/>
            <person name="Aono T."/>
            <person name="Liu C.T."/>
            <person name="Suzuki S."/>
            <person name="Suzuki T."/>
            <person name="Kaneko T."/>
            <person name="Yamada M."/>
            <person name="Tabata S."/>
            <person name="Kupfer D.M."/>
            <person name="Najar F.Z."/>
            <person name="Wiley G.B."/>
            <person name="Roe B."/>
            <person name="Binnewies T."/>
            <person name="Ussery D."/>
            <person name="Vereecke D."/>
            <person name="Gevers D."/>
            <person name="Holsters M."/>
            <person name="Oyaizu H."/>
        </authorList>
    </citation>
    <scope>NUCLEOTIDE SEQUENCE [LARGE SCALE GENOMIC DNA]</scope>
    <source>
        <strain evidence="2">ATCC 43989 / DSM 5975 / JCM 20966 / LMG 6465 / NBRC 14845 / NCIMB 13405 / ORS 571</strain>
    </source>
</reference>
<name>A8IIN6_AZOC5</name>
<proteinExistence type="predicted"/>
<dbReference type="Proteomes" id="UP000000270">
    <property type="component" value="Chromosome"/>
</dbReference>
<reference evidence="1 2" key="5">
    <citation type="journal article" date="2010" name="Appl. Environ. Microbiol.">
        <title>phrR-like gene praR of Azorhizobium caulinodans ORS571 is essential for symbiosis with Sesbania rostrata and is involved in expression of reb genes.</title>
        <authorList>
            <person name="Akiba N."/>
            <person name="Aono T."/>
            <person name="Toyazaki H."/>
            <person name="Sato S."/>
            <person name="Oyaizu H."/>
        </authorList>
    </citation>
    <scope>NUCLEOTIDE SEQUENCE [LARGE SCALE GENOMIC DNA]</scope>
    <source>
        <strain evidence="2">ATCC 43989 / DSM 5975 / JCM 20966 / LMG 6465 / NBRC 14845 / NCIMB 13405 / ORS 571</strain>
    </source>
</reference>
<gene>
    <name evidence="1" type="ordered locus">AZC_3429</name>
</gene>
<reference evidence="1 2" key="4">
    <citation type="journal article" date="2009" name="Appl. Environ. Microbiol.">
        <title>Comparative genome-wide transcriptional profiling of Azorhizobium caulinodans ORS571 grown under free-living and symbiotic conditions.</title>
        <authorList>
            <person name="Tsukada S."/>
            <person name="Aono T."/>
            <person name="Akiba N."/>
            <person name="Lee KB."/>
            <person name="Liu CT."/>
            <person name="Toyazaki H."/>
            <person name="Oyaizu H."/>
        </authorList>
    </citation>
    <scope>NUCLEOTIDE SEQUENCE [LARGE SCALE GENOMIC DNA]</scope>
    <source>
        <strain evidence="2">ATCC 43989 / DSM 5975 / JCM 20966 / LMG 6465 / NBRC 14845 / NCIMB 13405 / ORS 571</strain>
    </source>
</reference>
<dbReference type="STRING" id="438753.AZC_3429"/>
<dbReference type="AlphaFoldDB" id="A8IIN6"/>
<dbReference type="EMBL" id="AP009384">
    <property type="protein sequence ID" value="BAF89427.1"/>
    <property type="molecule type" value="Genomic_DNA"/>
</dbReference>
<dbReference type="eggNOG" id="ENOG5033JST">
    <property type="taxonomic scope" value="Bacteria"/>
</dbReference>
<reference evidence="1 2" key="6">
    <citation type="journal article" date="2011" name="Appl. Environ. Microbiol.">
        <title>Involvement of the azorhizobial chromosome partition gene (parA) in the onset of bacteroid differentiation during Sesbania rostrata stem nodule development.</title>
        <authorList>
            <person name="Liu CT."/>
            <person name="Lee KB."/>
            <person name="Wang YS."/>
            <person name="Peng MH."/>
            <person name="Lee KT."/>
            <person name="Suzuki S."/>
            <person name="Suzuki T."/>
            <person name="Oyaizu H."/>
        </authorList>
    </citation>
    <scope>NUCLEOTIDE SEQUENCE [LARGE SCALE GENOMIC DNA]</scope>
    <source>
        <strain evidence="2">ATCC 43989 / DSM 5975 / JCM 20966 / LMG 6465 / NBRC 14845 / NCIMB 13405 / ORS 571</strain>
    </source>
</reference>
<protein>
    <submittedName>
        <fullName evidence="1">Uncharacterized protein</fullName>
    </submittedName>
</protein>
<reference evidence="1 2" key="1">
    <citation type="journal article" date="2007" name="Appl. Environ. Microbiol.">
        <title>Rhizobial factors required for stem nodule maturation and maintenance in Sesbania rostrata-Azorhizobium caulinodans ORS571 symbiosis.</title>
        <authorList>
            <person name="Suzuki S."/>
            <person name="Aono T."/>
            <person name="Lee KB."/>
            <person name="Suzuki T."/>
            <person name="Liu CT."/>
            <person name="Miwa H."/>
            <person name="Wakao S."/>
            <person name="Iki T."/>
            <person name="Oyaizu H."/>
        </authorList>
    </citation>
    <scope>NUCLEOTIDE SEQUENCE [LARGE SCALE GENOMIC DNA]</scope>
    <source>
        <strain evidence="2">ATCC 43989 / DSM 5975 / JCM 20966 / LMG 6465 / NBRC 14845 / NCIMB 13405 / ORS 571</strain>
    </source>
</reference>
<evidence type="ECO:0000313" key="2">
    <source>
        <dbReference type="Proteomes" id="UP000000270"/>
    </source>
</evidence>
<organism evidence="1 2">
    <name type="scientific">Azorhizobium caulinodans (strain ATCC 43989 / DSM 5975 / JCM 20966 / LMG 6465 / NBRC 14845 / NCIMB 13405 / ORS 571)</name>
    <dbReference type="NCBI Taxonomy" id="438753"/>
    <lineage>
        <taxon>Bacteria</taxon>
        <taxon>Pseudomonadati</taxon>
        <taxon>Pseudomonadota</taxon>
        <taxon>Alphaproteobacteria</taxon>
        <taxon>Hyphomicrobiales</taxon>
        <taxon>Xanthobacteraceae</taxon>
        <taxon>Azorhizobium</taxon>
    </lineage>
</organism>
<dbReference type="RefSeq" id="WP_012171952.1">
    <property type="nucleotide sequence ID" value="NC_009937.1"/>
</dbReference>
<keyword evidence="2" id="KW-1185">Reference proteome</keyword>
<dbReference type="KEGG" id="azc:AZC_3429"/>
<sequence length="55" mass="5499">MTVAQLIAALSSLPADAVVLMDCDGGLASIDSLDFIAGEGPGAPSEVILQPSLEE</sequence>
<dbReference type="HOGENOM" id="CLU_212678_0_0_5"/>